<evidence type="ECO:0000259" key="9">
    <source>
        <dbReference type="Pfam" id="PF17768"/>
    </source>
</evidence>
<evidence type="ECO:0000259" key="8">
    <source>
        <dbReference type="Pfam" id="PF02272"/>
    </source>
</evidence>
<sequence>MLPVENEKVWEIPRPNKEVATEISAAIGCLPVIGQLLLNRGVESAEGAAAFCNASLDGLHDPFLLDDMERAVARLRRAISCREKILVFGDYDVDGISGTALLVRELDLLGCSPYYYIPNRLVEGYGLNKERIAKASQEGINLIITVDNGMSSHDEVRYAASLGIDVIICDHHEPDGNLPAAVSVLNPKRENSNYPFRELSGVGVALKLLTALSGKLPQNLDFTALGTIADIVPLVDENRILARAGLDMINADGKPAAGLLELFRVSGLEGKRINSGNVAFQLAPRLNAAGRLGSGHLGVQLLLTTSQALAQRIARKLDEDNRNRQAIEMEILAQALEKVENEFDPARDFSIVLSDSRWHPGVIGIVASKIVELYHRPAILIAMGDQVGKGSARSIRHLHMCDALRQCQQHLVGFGGHRFAAGLTVEAAKFSLYRDAFEQVCKGKLMEQDLRPVVRADATLALDEISSALIEQLELLAPFGNANPTPAFASLGVSVAGSSVQVLRGKHLKFAVRQGKKVLPAIGFRMEQYEHTLKERPLLDIIYTPQFNTYKGLTSIQLSLRDVRPHRQD</sequence>
<evidence type="ECO:0000259" key="7">
    <source>
        <dbReference type="Pfam" id="PF01368"/>
    </source>
</evidence>
<evidence type="ECO:0000256" key="2">
    <source>
        <dbReference type="ARBA" id="ARBA00019841"/>
    </source>
</evidence>
<dbReference type="InterPro" id="IPR004610">
    <property type="entry name" value="RecJ"/>
</dbReference>
<dbReference type="Pfam" id="PF17768">
    <property type="entry name" value="RecJ_OB"/>
    <property type="match status" value="1"/>
</dbReference>
<gene>
    <name evidence="10" type="primary">recJ</name>
    <name evidence="10" type="ORF">C4520_01355</name>
</gene>
<feature type="domain" description="RecJ OB" evidence="9">
    <location>
        <begin position="457"/>
        <end position="562"/>
    </location>
</feature>
<dbReference type="PANTHER" id="PTHR30255:SF2">
    <property type="entry name" value="SINGLE-STRANDED-DNA-SPECIFIC EXONUCLEASE RECJ"/>
    <property type="match status" value="1"/>
</dbReference>
<organism evidence="10 11">
    <name type="scientific">Abyssobacteria bacterium (strain SURF_5)</name>
    <dbReference type="NCBI Taxonomy" id="2093360"/>
    <lineage>
        <taxon>Bacteria</taxon>
        <taxon>Pseudomonadati</taxon>
        <taxon>Candidatus Hydrogenedentota</taxon>
        <taxon>Candidatus Abyssobacteria</taxon>
    </lineage>
</organism>
<dbReference type="Pfam" id="PF02272">
    <property type="entry name" value="DHHA1"/>
    <property type="match status" value="1"/>
</dbReference>
<dbReference type="GO" id="GO:0003676">
    <property type="term" value="F:nucleic acid binding"/>
    <property type="evidence" value="ECO:0007669"/>
    <property type="project" value="InterPro"/>
</dbReference>
<dbReference type="Gene3D" id="3.10.310.30">
    <property type="match status" value="1"/>
</dbReference>
<evidence type="ECO:0000313" key="10">
    <source>
        <dbReference type="EMBL" id="RJP26009.1"/>
    </source>
</evidence>
<dbReference type="AlphaFoldDB" id="A0A3A4P4C8"/>
<keyword evidence="5 10" id="KW-0269">Exonuclease</keyword>
<accession>A0A3A4P4C8</accession>
<dbReference type="Gene3D" id="3.90.1640.30">
    <property type="match status" value="1"/>
</dbReference>
<dbReference type="Pfam" id="PF01368">
    <property type="entry name" value="DHH"/>
    <property type="match status" value="1"/>
</dbReference>
<dbReference type="Proteomes" id="UP000265882">
    <property type="component" value="Unassembled WGS sequence"/>
</dbReference>
<comment type="caution">
    <text evidence="10">The sequence shown here is derived from an EMBL/GenBank/DDBJ whole genome shotgun (WGS) entry which is preliminary data.</text>
</comment>
<keyword evidence="3" id="KW-0540">Nuclease</keyword>
<dbReference type="InterPro" id="IPR051673">
    <property type="entry name" value="SSDNA_exonuclease_RecJ"/>
</dbReference>
<evidence type="ECO:0000313" key="11">
    <source>
        <dbReference type="Proteomes" id="UP000265882"/>
    </source>
</evidence>
<evidence type="ECO:0000256" key="5">
    <source>
        <dbReference type="ARBA" id="ARBA00022839"/>
    </source>
</evidence>
<dbReference type="InterPro" id="IPR041122">
    <property type="entry name" value="RecJ_OB"/>
</dbReference>
<dbReference type="InterPro" id="IPR003156">
    <property type="entry name" value="DHHA1_dom"/>
</dbReference>
<dbReference type="InterPro" id="IPR001667">
    <property type="entry name" value="DDH_dom"/>
</dbReference>
<evidence type="ECO:0000256" key="6">
    <source>
        <dbReference type="SAM" id="Coils"/>
    </source>
</evidence>
<protein>
    <recommendedName>
        <fullName evidence="2">Single-stranded-DNA-specific exonuclease RecJ</fullName>
    </recommendedName>
</protein>
<dbReference type="EMBL" id="QZKU01000014">
    <property type="protein sequence ID" value="RJP26009.1"/>
    <property type="molecule type" value="Genomic_DNA"/>
</dbReference>
<dbReference type="GO" id="GO:0006281">
    <property type="term" value="P:DNA repair"/>
    <property type="evidence" value="ECO:0007669"/>
    <property type="project" value="InterPro"/>
</dbReference>
<name>A0A3A4P4C8_ABYX5</name>
<feature type="domain" description="DHHA1" evidence="8">
    <location>
        <begin position="352"/>
        <end position="442"/>
    </location>
</feature>
<dbReference type="GO" id="GO:0008409">
    <property type="term" value="F:5'-3' exonuclease activity"/>
    <property type="evidence" value="ECO:0007669"/>
    <property type="project" value="InterPro"/>
</dbReference>
<dbReference type="PANTHER" id="PTHR30255">
    <property type="entry name" value="SINGLE-STRANDED-DNA-SPECIFIC EXONUCLEASE RECJ"/>
    <property type="match status" value="1"/>
</dbReference>
<evidence type="ECO:0000256" key="3">
    <source>
        <dbReference type="ARBA" id="ARBA00022722"/>
    </source>
</evidence>
<feature type="domain" description="DDH" evidence="7">
    <location>
        <begin position="84"/>
        <end position="222"/>
    </location>
</feature>
<evidence type="ECO:0000256" key="4">
    <source>
        <dbReference type="ARBA" id="ARBA00022801"/>
    </source>
</evidence>
<dbReference type="InterPro" id="IPR038763">
    <property type="entry name" value="DHH_sf"/>
</dbReference>
<keyword evidence="4" id="KW-0378">Hydrolase</keyword>
<reference evidence="10 11" key="1">
    <citation type="journal article" date="2017" name="ISME J.">
        <title>Energy and carbon metabolisms in a deep terrestrial subsurface fluid microbial community.</title>
        <authorList>
            <person name="Momper L."/>
            <person name="Jungbluth S.P."/>
            <person name="Lee M.D."/>
            <person name="Amend J.P."/>
        </authorList>
    </citation>
    <scope>NUCLEOTIDE SEQUENCE [LARGE SCALE GENOMIC DNA]</scope>
    <source>
        <strain evidence="10">SURF_5</strain>
    </source>
</reference>
<dbReference type="NCBIfam" id="TIGR00644">
    <property type="entry name" value="recJ"/>
    <property type="match status" value="1"/>
</dbReference>
<dbReference type="SUPFAM" id="SSF64182">
    <property type="entry name" value="DHH phosphoesterases"/>
    <property type="match status" value="1"/>
</dbReference>
<proteinExistence type="inferred from homology"/>
<dbReference type="GO" id="GO:0006310">
    <property type="term" value="P:DNA recombination"/>
    <property type="evidence" value="ECO:0007669"/>
    <property type="project" value="InterPro"/>
</dbReference>
<keyword evidence="6" id="KW-0175">Coiled coil</keyword>
<feature type="coiled-coil region" evidence="6">
    <location>
        <begin position="310"/>
        <end position="342"/>
    </location>
</feature>
<evidence type="ECO:0000256" key="1">
    <source>
        <dbReference type="ARBA" id="ARBA00005915"/>
    </source>
</evidence>
<comment type="similarity">
    <text evidence="1">Belongs to the RecJ family.</text>
</comment>